<dbReference type="KEGG" id="muh:HYN43_028880"/>
<name>A0A494W6W5_9SPHI</name>
<sequence length="285" mass="30581">MNQQTHQTNNVMALLKELIKPRYGITERKKAELDGLTIQVLDAQIEVQQLQAIVDSLTEKAANFAGYLTLAANNKTLAFNNRNLTDDLVQKAKELLDSSKLALGQMGQANTSTKSVASQIKAVIDQLIYSAEIINKLAVLVLRNKALNPLISDELVSLIGIAGNDANNAVAVTLVALKSAFASQSANMEAEAAAELEAEQSLHLYNLITGTYNPPVDDETRKTSLLTLINTAYDTAKSNYELADEANTRTLMQLNLASADLRKAQVKLQSLQAGLAAATAAALAS</sequence>
<reference evidence="1 2" key="1">
    <citation type="submission" date="2018-10" db="EMBL/GenBank/DDBJ databases">
        <title>Genome sequencing of Mucilaginibacter sp. HYN0043.</title>
        <authorList>
            <person name="Kim M."/>
            <person name="Yi H."/>
        </authorList>
    </citation>
    <scope>NUCLEOTIDE SEQUENCE [LARGE SCALE GENOMIC DNA]</scope>
    <source>
        <strain evidence="1 2">HYN0043</strain>
    </source>
</reference>
<evidence type="ECO:0008006" key="3">
    <source>
        <dbReference type="Google" id="ProtNLM"/>
    </source>
</evidence>
<dbReference type="AlphaFoldDB" id="A0A494W6W5"/>
<keyword evidence="2" id="KW-1185">Reference proteome</keyword>
<proteinExistence type="predicted"/>
<dbReference type="OrthoDB" id="752086at2"/>
<evidence type="ECO:0000313" key="1">
    <source>
        <dbReference type="EMBL" id="AYL99042.1"/>
    </source>
</evidence>
<dbReference type="Proteomes" id="UP000270046">
    <property type="component" value="Chromosome"/>
</dbReference>
<dbReference type="EMBL" id="CP032869">
    <property type="protein sequence ID" value="AYL99042.1"/>
    <property type="molecule type" value="Genomic_DNA"/>
</dbReference>
<accession>A0A494W6W5</accession>
<evidence type="ECO:0000313" key="2">
    <source>
        <dbReference type="Proteomes" id="UP000270046"/>
    </source>
</evidence>
<gene>
    <name evidence="1" type="ORF">HYN43_028880</name>
</gene>
<protein>
    <recommendedName>
        <fullName evidence="3">Toxic anion resistance protein</fullName>
    </recommendedName>
</protein>
<organism evidence="1 2">
    <name type="scientific">Mucilaginibacter celer</name>
    <dbReference type="NCBI Taxonomy" id="2305508"/>
    <lineage>
        <taxon>Bacteria</taxon>
        <taxon>Pseudomonadati</taxon>
        <taxon>Bacteroidota</taxon>
        <taxon>Sphingobacteriia</taxon>
        <taxon>Sphingobacteriales</taxon>
        <taxon>Sphingobacteriaceae</taxon>
        <taxon>Mucilaginibacter</taxon>
    </lineage>
</organism>